<dbReference type="Proteomes" id="UP000095284">
    <property type="component" value="Unplaced"/>
</dbReference>
<evidence type="ECO:0000256" key="1">
    <source>
        <dbReference type="SAM" id="Phobius"/>
    </source>
</evidence>
<dbReference type="EMBL" id="CAJFCV020000006">
    <property type="protein sequence ID" value="CAG9131195.1"/>
    <property type="molecule type" value="Genomic_DNA"/>
</dbReference>
<evidence type="ECO:0000313" key="3">
    <source>
        <dbReference type="EMBL" id="CAG9131195.1"/>
    </source>
</evidence>
<dbReference type="Proteomes" id="UP000659654">
    <property type="component" value="Unassembled WGS sequence"/>
</dbReference>
<feature type="transmembrane region" description="Helical" evidence="1">
    <location>
        <begin position="20"/>
        <end position="39"/>
    </location>
</feature>
<sequence>MSKFFEKVKFYAVANIRPLIVLGVISGILVATFEAATMLRKLRPTERLQHQEMEDFLAFRRLRGQEQTSRPA</sequence>
<organism evidence="4 6">
    <name type="scientific">Bursaphelenchus xylophilus</name>
    <name type="common">Pinewood nematode worm</name>
    <name type="synonym">Aphelenchoides xylophilus</name>
    <dbReference type="NCBI Taxonomy" id="6326"/>
    <lineage>
        <taxon>Eukaryota</taxon>
        <taxon>Metazoa</taxon>
        <taxon>Ecdysozoa</taxon>
        <taxon>Nematoda</taxon>
        <taxon>Chromadorea</taxon>
        <taxon>Rhabditida</taxon>
        <taxon>Tylenchina</taxon>
        <taxon>Tylenchomorpha</taxon>
        <taxon>Aphelenchoidea</taxon>
        <taxon>Aphelenchoididae</taxon>
        <taxon>Bursaphelenchus</taxon>
    </lineage>
</organism>
<protein>
    <submittedName>
        <fullName evidence="2">(pine wood nematode) hypothetical protein</fullName>
    </submittedName>
</protein>
<keyword evidence="5" id="KW-1185">Reference proteome</keyword>
<reference evidence="6" key="1">
    <citation type="submission" date="2016-11" db="UniProtKB">
        <authorList>
            <consortium name="WormBaseParasite"/>
        </authorList>
    </citation>
    <scope>IDENTIFICATION</scope>
</reference>
<accession>A0A1I7RKN8</accession>
<reference evidence="3" key="2">
    <citation type="submission" date="2020-08" db="EMBL/GenBank/DDBJ databases">
        <authorList>
            <person name="Kikuchi T."/>
        </authorList>
    </citation>
    <scope>NUCLEOTIDE SEQUENCE</scope>
    <source>
        <strain evidence="2">Ka4C1</strain>
    </source>
</reference>
<keyword evidence="1" id="KW-1133">Transmembrane helix</keyword>
<name>A0A1I7RKN8_BURXY</name>
<keyword evidence="1" id="KW-0472">Membrane</keyword>
<proteinExistence type="predicted"/>
<evidence type="ECO:0000313" key="6">
    <source>
        <dbReference type="WBParaSite" id="BXY_0127200.1"/>
    </source>
</evidence>
<keyword evidence="1" id="KW-0812">Transmembrane</keyword>
<evidence type="ECO:0000313" key="4">
    <source>
        <dbReference type="Proteomes" id="UP000095284"/>
    </source>
</evidence>
<dbReference type="WBParaSite" id="BXY_0127200.1">
    <property type="protein sequence ID" value="BXY_0127200.1"/>
    <property type="gene ID" value="BXY_0127200"/>
</dbReference>
<gene>
    <name evidence="2" type="ORF">BXYJ_LOCUS15136</name>
</gene>
<dbReference type="EMBL" id="CAJFDI010000006">
    <property type="protein sequence ID" value="CAD5235045.1"/>
    <property type="molecule type" value="Genomic_DNA"/>
</dbReference>
<evidence type="ECO:0000313" key="2">
    <source>
        <dbReference type="EMBL" id="CAD5235045.1"/>
    </source>
</evidence>
<evidence type="ECO:0000313" key="5">
    <source>
        <dbReference type="Proteomes" id="UP000659654"/>
    </source>
</evidence>
<dbReference type="AlphaFoldDB" id="A0A1I7RKN8"/>
<dbReference type="Proteomes" id="UP000582659">
    <property type="component" value="Unassembled WGS sequence"/>
</dbReference>